<dbReference type="PROSITE" id="PS00232">
    <property type="entry name" value="CADHERIN_1"/>
    <property type="match status" value="3"/>
</dbReference>
<dbReference type="PROSITE" id="PS50268">
    <property type="entry name" value="CADHERIN_2"/>
    <property type="match status" value="6"/>
</dbReference>
<dbReference type="InterPro" id="IPR031904">
    <property type="entry name" value="Cadherin_CBD"/>
</dbReference>
<feature type="domain" description="Cadherin" evidence="15">
    <location>
        <begin position="31"/>
        <end position="137"/>
    </location>
</feature>
<evidence type="ECO:0000256" key="5">
    <source>
        <dbReference type="ARBA" id="ARBA00022729"/>
    </source>
</evidence>
<dbReference type="GO" id="GO:0005886">
    <property type="term" value="C:plasma membrane"/>
    <property type="evidence" value="ECO:0007669"/>
    <property type="project" value="UniProtKB-SubCell"/>
</dbReference>
<keyword evidence="17" id="KW-1185">Reference proteome</keyword>
<dbReference type="InterPro" id="IPR002126">
    <property type="entry name" value="Cadherin-like_dom"/>
</dbReference>
<dbReference type="Ensembl" id="ENSLLET00000013097.1">
    <property type="protein sequence ID" value="ENSLLEP00000012605.1"/>
    <property type="gene ID" value="ENSLLEG00000007869.1"/>
</dbReference>
<evidence type="ECO:0000256" key="4">
    <source>
        <dbReference type="ARBA" id="ARBA00022692"/>
    </source>
</evidence>
<comment type="function">
    <text evidence="1">Potential calcium-dependent cell-adhesion protein. May be involved in the establishment and maintenance of specific neuronal connections in the brain.</text>
</comment>
<dbReference type="FunFam" id="2.60.40.60:FF:000129">
    <property type="entry name" value="protocadherin alpha-C2 isoform X1"/>
    <property type="match status" value="1"/>
</dbReference>
<dbReference type="FunFam" id="2.60.40.60:FF:000004">
    <property type="entry name" value="Protocadherin 1 gamma 2"/>
    <property type="match status" value="1"/>
</dbReference>
<keyword evidence="11" id="KW-0325">Glycoprotein</keyword>
<dbReference type="InterPro" id="IPR013164">
    <property type="entry name" value="Cadherin_N"/>
</dbReference>
<keyword evidence="9 14" id="KW-1133">Transmembrane helix</keyword>
<proteinExistence type="predicted"/>
<dbReference type="GeneTree" id="ENSGT00940000162232"/>
<evidence type="ECO:0000256" key="1">
    <source>
        <dbReference type="ARBA" id="ARBA00003436"/>
    </source>
</evidence>
<name>A0A8C5MGA5_9ANUR</name>
<dbReference type="PRINTS" id="PR00205">
    <property type="entry name" value="CADHERIN"/>
</dbReference>
<keyword evidence="6" id="KW-0677">Repeat</keyword>
<dbReference type="GO" id="GO:0007156">
    <property type="term" value="P:homophilic cell adhesion via plasma membrane adhesion molecules"/>
    <property type="evidence" value="ECO:0007669"/>
    <property type="project" value="InterPro"/>
</dbReference>
<reference evidence="16" key="1">
    <citation type="submission" date="2025-08" db="UniProtKB">
        <authorList>
            <consortium name="Ensembl"/>
        </authorList>
    </citation>
    <scope>IDENTIFICATION</scope>
</reference>
<evidence type="ECO:0000313" key="17">
    <source>
        <dbReference type="Proteomes" id="UP000694569"/>
    </source>
</evidence>
<feature type="domain" description="Cadherin" evidence="15">
    <location>
        <begin position="352"/>
        <end position="456"/>
    </location>
</feature>
<feature type="domain" description="Cadherin" evidence="15">
    <location>
        <begin position="589"/>
        <end position="670"/>
    </location>
</feature>
<dbReference type="InterPro" id="IPR015919">
    <property type="entry name" value="Cadherin-like_sf"/>
</dbReference>
<keyword evidence="8" id="KW-0130">Cell adhesion</keyword>
<feature type="transmembrane region" description="Helical" evidence="14">
    <location>
        <begin position="694"/>
        <end position="717"/>
    </location>
</feature>
<keyword evidence="10 14" id="KW-0472">Membrane</keyword>
<dbReference type="Gene3D" id="2.60.40.60">
    <property type="entry name" value="Cadherins"/>
    <property type="match status" value="6"/>
</dbReference>
<evidence type="ECO:0000256" key="13">
    <source>
        <dbReference type="SAM" id="MobiDB-lite"/>
    </source>
</evidence>
<dbReference type="Pfam" id="PF15974">
    <property type="entry name" value="Cadherin_tail"/>
    <property type="match status" value="1"/>
</dbReference>
<evidence type="ECO:0000256" key="9">
    <source>
        <dbReference type="ARBA" id="ARBA00022989"/>
    </source>
</evidence>
<dbReference type="Pfam" id="PF16492">
    <property type="entry name" value="Cadherin_C_2"/>
    <property type="match status" value="1"/>
</dbReference>
<feature type="domain" description="Cadherin" evidence="15">
    <location>
        <begin position="457"/>
        <end position="566"/>
    </location>
</feature>
<accession>A0A8C5MGA5</accession>
<feature type="compositionally biased region" description="Basic residues" evidence="13">
    <location>
        <begin position="922"/>
        <end position="932"/>
    </location>
</feature>
<dbReference type="FunFam" id="2.60.40.60:FF:000018">
    <property type="entry name" value="Protocadherin gamma c3"/>
    <property type="match status" value="1"/>
</dbReference>
<dbReference type="FunFam" id="2.60.40.60:FF:000002">
    <property type="entry name" value="Protocadherin alpha 2"/>
    <property type="match status" value="1"/>
</dbReference>
<dbReference type="AlphaFoldDB" id="A0A8C5MGA5"/>
<dbReference type="GO" id="GO:0005509">
    <property type="term" value="F:calcium ion binding"/>
    <property type="evidence" value="ECO:0007669"/>
    <property type="project" value="UniProtKB-UniRule"/>
</dbReference>
<dbReference type="InterPro" id="IPR050174">
    <property type="entry name" value="Protocadherin/Cadherin-CA"/>
</dbReference>
<keyword evidence="5" id="KW-0732">Signal</keyword>
<keyword evidence="4 14" id="KW-0812">Transmembrane</keyword>
<evidence type="ECO:0000256" key="7">
    <source>
        <dbReference type="ARBA" id="ARBA00022837"/>
    </source>
</evidence>
<keyword evidence="3" id="KW-1003">Cell membrane</keyword>
<evidence type="ECO:0000256" key="12">
    <source>
        <dbReference type="PROSITE-ProRule" id="PRU00043"/>
    </source>
</evidence>
<feature type="domain" description="Cadherin" evidence="15">
    <location>
        <begin position="138"/>
        <end position="246"/>
    </location>
</feature>
<evidence type="ECO:0000256" key="14">
    <source>
        <dbReference type="SAM" id="Phobius"/>
    </source>
</evidence>
<dbReference type="PANTHER" id="PTHR24028">
    <property type="entry name" value="CADHERIN-87A"/>
    <property type="match status" value="1"/>
</dbReference>
<dbReference type="InterPro" id="IPR032455">
    <property type="entry name" value="Cadherin_C"/>
</dbReference>
<dbReference type="FunFam" id="2.60.40.60:FF:000001">
    <property type="entry name" value="Protocadherin alpha 2"/>
    <property type="match status" value="1"/>
</dbReference>
<keyword evidence="7 12" id="KW-0106">Calcium</keyword>
<reference evidence="16" key="2">
    <citation type="submission" date="2025-09" db="UniProtKB">
        <authorList>
            <consortium name="Ensembl"/>
        </authorList>
    </citation>
    <scope>IDENTIFICATION</scope>
</reference>
<evidence type="ECO:0000256" key="3">
    <source>
        <dbReference type="ARBA" id="ARBA00022475"/>
    </source>
</evidence>
<evidence type="ECO:0000256" key="10">
    <source>
        <dbReference type="ARBA" id="ARBA00023136"/>
    </source>
</evidence>
<evidence type="ECO:0000259" key="15">
    <source>
        <dbReference type="PROSITE" id="PS50268"/>
    </source>
</evidence>
<evidence type="ECO:0000256" key="6">
    <source>
        <dbReference type="ARBA" id="ARBA00022737"/>
    </source>
</evidence>
<organism evidence="16 17">
    <name type="scientific">Leptobrachium leishanense</name>
    <name type="common">Leishan spiny toad</name>
    <dbReference type="NCBI Taxonomy" id="445787"/>
    <lineage>
        <taxon>Eukaryota</taxon>
        <taxon>Metazoa</taxon>
        <taxon>Chordata</taxon>
        <taxon>Craniata</taxon>
        <taxon>Vertebrata</taxon>
        <taxon>Euteleostomi</taxon>
        <taxon>Amphibia</taxon>
        <taxon>Batrachia</taxon>
        <taxon>Anura</taxon>
        <taxon>Pelobatoidea</taxon>
        <taxon>Megophryidae</taxon>
        <taxon>Leptobrachium</taxon>
    </lineage>
</organism>
<feature type="region of interest" description="Disordered" evidence="13">
    <location>
        <begin position="905"/>
        <end position="932"/>
    </location>
</feature>
<dbReference type="PANTHER" id="PTHR24028:SF73">
    <property type="entry name" value="PROTOCADHERIN GAMMA-B3-RELATED"/>
    <property type="match status" value="1"/>
</dbReference>
<dbReference type="Proteomes" id="UP000694569">
    <property type="component" value="Unplaced"/>
</dbReference>
<dbReference type="Pfam" id="PF08266">
    <property type="entry name" value="Cadherin_2"/>
    <property type="match status" value="1"/>
</dbReference>
<sequence>MVSQKMQERTTERTVQWQVVCLMLFCSYESVSSLLHYSIPEETKKDFVVGNLAKDLGLNLRALTERKFRISSVTAEHLFSVNLENGNLLVANRIDRETICEMTTNCILNLEAVIENPIQVYHVEVEIRDINDNPPVFSKNAFNLEIGEYTQPRTRFVLGNALDPDIGINSLQTYKISENNYFKLGQKTSADGRKYPELILENPLDRETESSLEIILTALDGGNPTKTGTAVIKIIVSDINDNTPVFEKDLYQVSMVENVPIDTLVLRLIAKDEDEGLNGQVTYSFSHITKVGQQIFTINPQTGEIRTKGELDFETTRGYEMIVEAEDGGGLVSHCKVVVQIVDANDNVPEIILTSVSNSLPEDSLPGTVIALINIRDLDSGGNGEVSCQLEGSLPFELMSSSSNYYRLITAGTLDREDVDCYNITIKATDKGSPPLSTMKTLRLHVSDVNDNPPMFEQTQHSVFVPENKASGSSIYRVTASDPDSHDNAKVTYSIVTKNIGDSLVSSYVSMNSMTGVLYAQRQFDYEQLREFDIQIIAKDNGSPSMQSNTTVKIYITDQNDNAPKILYPSLGADGSPSFEIAPHSSNKGYLVTKVVAVDADSGHNAWLSYHFLKAPENFHFSIGKHSGEIRTSRVFQDREILKQKIIILVKDHGNPPLSSTVVLNLVVAENLQQEVSEINTQSQNSDSQSNLNVYLVIGLAVISFLFTVTVMLAIILRCRKSNHPKTFGPLSSDIYSQVGPIFPPSYNGTLTLPYKYDVCVALDSTENEFTYHKPAQIVPTENLIGTNDSGIGISSLNDTLPTDLKTQQAQPNTDWRFSQAQRPGPSGAQPTEESGVWPNNQLETERLQAMILASANEAAEGTSALGGGNGTMGLSARYGPQFTLQHVPDYRQNIYIPGTTTTLTNAAGKREGKAAAPSGGNKKKSGKKEKK</sequence>
<evidence type="ECO:0000313" key="16">
    <source>
        <dbReference type="Ensembl" id="ENSLLEP00000012605.1"/>
    </source>
</evidence>
<dbReference type="CDD" id="cd11304">
    <property type="entry name" value="Cadherin_repeat"/>
    <property type="match status" value="6"/>
</dbReference>
<dbReference type="SUPFAM" id="SSF49313">
    <property type="entry name" value="Cadherin-like"/>
    <property type="match status" value="6"/>
</dbReference>
<dbReference type="FunFam" id="2.60.40.60:FF:000006">
    <property type="entry name" value="Protocadherin alpha 2"/>
    <property type="match status" value="1"/>
</dbReference>
<feature type="compositionally biased region" description="Polar residues" evidence="13">
    <location>
        <begin position="829"/>
        <end position="838"/>
    </location>
</feature>
<evidence type="ECO:0000256" key="8">
    <source>
        <dbReference type="ARBA" id="ARBA00022889"/>
    </source>
</evidence>
<dbReference type="SMART" id="SM00112">
    <property type="entry name" value="CA"/>
    <property type="match status" value="6"/>
</dbReference>
<feature type="compositionally biased region" description="Polar residues" evidence="13">
    <location>
        <begin position="806"/>
        <end position="822"/>
    </location>
</feature>
<protein>
    <recommendedName>
        <fullName evidence="15">Cadherin domain-containing protein</fullName>
    </recommendedName>
</protein>
<feature type="domain" description="Cadherin" evidence="15">
    <location>
        <begin position="247"/>
        <end position="351"/>
    </location>
</feature>
<evidence type="ECO:0000256" key="11">
    <source>
        <dbReference type="ARBA" id="ARBA00023180"/>
    </source>
</evidence>
<dbReference type="InterPro" id="IPR020894">
    <property type="entry name" value="Cadherin_CS"/>
</dbReference>
<dbReference type="Pfam" id="PF00028">
    <property type="entry name" value="Cadherin"/>
    <property type="match status" value="5"/>
</dbReference>
<evidence type="ECO:0000256" key="2">
    <source>
        <dbReference type="ARBA" id="ARBA00004251"/>
    </source>
</evidence>
<feature type="region of interest" description="Disordered" evidence="13">
    <location>
        <begin position="806"/>
        <end position="838"/>
    </location>
</feature>
<comment type="subcellular location">
    <subcellularLocation>
        <location evidence="2">Cell membrane</location>
        <topology evidence="2">Single-pass type I membrane protein</topology>
    </subcellularLocation>
</comment>